<reference evidence="3 4" key="1">
    <citation type="submission" date="2024-09" db="EMBL/GenBank/DDBJ databases">
        <authorList>
            <person name="Sun Q."/>
            <person name="Mori K."/>
        </authorList>
    </citation>
    <scope>NUCLEOTIDE SEQUENCE [LARGE SCALE GENOMIC DNA]</scope>
    <source>
        <strain evidence="3 4">CGMCC 1.9126</strain>
    </source>
</reference>
<dbReference type="InterPro" id="IPR025584">
    <property type="entry name" value="Cthe_2159"/>
</dbReference>
<feature type="region of interest" description="Disordered" evidence="1">
    <location>
        <begin position="624"/>
        <end position="681"/>
    </location>
</feature>
<feature type="region of interest" description="Disordered" evidence="1">
    <location>
        <begin position="316"/>
        <end position="340"/>
    </location>
</feature>
<feature type="compositionally biased region" description="Low complexity" evidence="1">
    <location>
        <begin position="664"/>
        <end position="681"/>
    </location>
</feature>
<accession>A0ABV6KKK5</accession>
<proteinExistence type="predicted"/>
<name>A0ABV6KKK5_9BACI</name>
<protein>
    <submittedName>
        <fullName evidence="3">Carbohydrate-binding domain-containing protein</fullName>
    </submittedName>
</protein>
<dbReference type="Proteomes" id="UP001589738">
    <property type="component" value="Unassembled WGS sequence"/>
</dbReference>
<dbReference type="RefSeq" id="WP_377057387.1">
    <property type="nucleotide sequence ID" value="NZ_JBHLUU010000005.1"/>
</dbReference>
<feature type="signal peptide" evidence="2">
    <location>
        <begin position="1"/>
        <end position="22"/>
    </location>
</feature>
<evidence type="ECO:0000256" key="2">
    <source>
        <dbReference type="SAM" id="SignalP"/>
    </source>
</evidence>
<evidence type="ECO:0000313" key="3">
    <source>
        <dbReference type="EMBL" id="MFC0473841.1"/>
    </source>
</evidence>
<comment type="caution">
    <text evidence="3">The sequence shown here is derived from an EMBL/GenBank/DDBJ whole genome shotgun (WGS) entry which is preliminary data.</text>
</comment>
<keyword evidence="4" id="KW-1185">Reference proteome</keyword>
<feature type="compositionally biased region" description="Low complexity" evidence="1">
    <location>
        <begin position="325"/>
        <end position="339"/>
    </location>
</feature>
<sequence length="681" mass="69257">MKRKYKFTKLIAPLLCTTLLFACSNTEEESTSNSGTSTATEVNIESLSTLGDSDIQSVVSGLVSYSDDDLYTDWENEEVTSIQLNGSTATYEGSGGVVVSGSTVTIKTGGVYVLSGTLADGQIVVDAEDNNTVRLVLNGVDITSSSSAPIYVNNAEKTVISLPEGTENTVTDGTQYVYDDVEAEEPNSAIFSKGNLTINGEGKLVVEANFNNGITGKDDLKITGGNIEITAKDDAIVGRDLLAIKDGTFTITVGGDGMKTTNDEDAEKGNLAIEGGTFNITAENDGLQAQTSLYTLGGDYTITSGGGSPETVAANENAMGGRGQSESTTTTTTTETSSSKGLKATAELAIAGGTFNIDSLDDAVHSNGNVLIEGGEITIATGDDGIHADSSVLTKGGNITVTKSYEGIEGGVIAIADGIIDVTASDDGLNVGGGVDGSGMDMESSTSSDMLLQISGGYVSVNAQGDGLDSNGNFVMTGGMAVVSGPTNSGNGSLDYNGTFEISGGLLIAAGSSGMVQASSDTSEQNGILMTYPATQSAGTLIHLEDSAGNTIATFAPDKEYSSVYISSTDLAKDSSYTLYSGGTSTGTETNGLYTDGEYSGGTKVVEFTISDVVTWLNESGVTEAQSGMGGMGGRGGGGMRGDGGTPPEGMERPDRGTAPDGGTPPDQSTTDQSTTTGDSL</sequence>
<feature type="chain" id="PRO_5046555449" evidence="2">
    <location>
        <begin position="23"/>
        <end position="681"/>
    </location>
</feature>
<dbReference type="PROSITE" id="PS51257">
    <property type="entry name" value="PROKAR_LIPOPROTEIN"/>
    <property type="match status" value="1"/>
</dbReference>
<feature type="compositionally biased region" description="Gly residues" evidence="1">
    <location>
        <begin position="628"/>
        <end position="647"/>
    </location>
</feature>
<evidence type="ECO:0000256" key="1">
    <source>
        <dbReference type="SAM" id="MobiDB-lite"/>
    </source>
</evidence>
<keyword evidence="2" id="KW-0732">Signal</keyword>
<evidence type="ECO:0000313" key="4">
    <source>
        <dbReference type="Proteomes" id="UP001589738"/>
    </source>
</evidence>
<dbReference type="EMBL" id="JBHLUU010000005">
    <property type="protein sequence ID" value="MFC0473841.1"/>
    <property type="molecule type" value="Genomic_DNA"/>
</dbReference>
<gene>
    <name evidence="3" type="ORF">ACFFHF_00590</name>
</gene>
<dbReference type="Pfam" id="PF14262">
    <property type="entry name" value="Cthe_2159"/>
    <property type="match status" value="1"/>
</dbReference>
<organism evidence="3 4">
    <name type="scientific">Robertmurraya beringensis</name>
    <dbReference type="NCBI Taxonomy" id="641660"/>
    <lineage>
        <taxon>Bacteria</taxon>
        <taxon>Bacillati</taxon>
        <taxon>Bacillota</taxon>
        <taxon>Bacilli</taxon>
        <taxon>Bacillales</taxon>
        <taxon>Bacillaceae</taxon>
        <taxon>Robertmurraya</taxon>
    </lineage>
</organism>